<feature type="compositionally biased region" description="Polar residues" evidence="1">
    <location>
        <begin position="125"/>
        <end position="139"/>
    </location>
</feature>
<name>A0A3N4GGN3_9LACT</name>
<dbReference type="AlphaFoldDB" id="A0A3N4GGN3"/>
<dbReference type="OrthoDB" id="2136549at2"/>
<feature type="chain" id="PRO_5018313491" evidence="2">
    <location>
        <begin position="28"/>
        <end position="198"/>
    </location>
</feature>
<evidence type="ECO:0000313" key="3">
    <source>
        <dbReference type="EMBL" id="RPA60577.1"/>
    </source>
</evidence>
<feature type="compositionally biased region" description="Low complexity" evidence="1">
    <location>
        <begin position="82"/>
        <end position="112"/>
    </location>
</feature>
<organism evidence="3 4">
    <name type="scientific">Aerococcus agrisoli</name>
    <dbReference type="NCBI Taxonomy" id="2487350"/>
    <lineage>
        <taxon>Bacteria</taxon>
        <taxon>Bacillati</taxon>
        <taxon>Bacillota</taxon>
        <taxon>Bacilli</taxon>
        <taxon>Lactobacillales</taxon>
        <taxon>Aerococcaceae</taxon>
        <taxon>Aerococcus</taxon>
    </lineage>
</organism>
<proteinExistence type="predicted"/>
<keyword evidence="2" id="KW-0732">Signal</keyword>
<evidence type="ECO:0000256" key="1">
    <source>
        <dbReference type="SAM" id="MobiDB-lite"/>
    </source>
</evidence>
<evidence type="ECO:0000256" key="2">
    <source>
        <dbReference type="SAM" id="SignalP"/>
    </source>
</evidence>
<evidence type="ECO:0000313" key="4">
    <source>
        <dbReference type="Proteomes" id="UP000273977"/>
    </source>
</evidence>
<keyword evidence="4" id="KW-1185">Reference proteome</keyword>
<feature type="compositionally biased region" description="Low complexity" evidence="1">
    <location>
        <begin position="53"/>
        <end position="74"/>
    </location>
</feature>
<comment type="caution">
    <text evidence="3">The sequence shown here is derived from an EMBL/GenBank/DDBJ whole genome shotgun (WGS) entry which is preliminary data.</text>
</comment>
<dbReference type="Proteomes" id="UP000273977">
    <property type="component" value="Unassembled WGS sequence"/>
</dbReference>
<reference evidence="3 4" key="1">
    <citation type="submission" date="2018-11" db="EMBL/GenBank/DDBJ databases">
        <title>Aerococcus sp. SJQ22, whole genome shotgun sequence.</title>
        <authorList>
            <person name="Sun L."/>
            <person name="Gao X."/>
            <person name="Chen W."/>
            <person name="Huang K."/>
        </authorList>
    </citation>
    <scope>NUCLEOTIDE SEQUENCE [LARGE SCALE GENOMIC DNA]</scope>
    <source>
        <strain evidence="3 4">SJQ22</strain>
    </source>
</reference>
<sequence length="198" mass="20343">MKTPKVVMGLLTATVLVAGYTISQVQADEQANAIYETSQVAASSEASSESAVAVSETASQASTQASDVSASAEVETSEVAETETTTTEASAESEAVITEAQASAETPVAETTTDVEDTATEVAPTTDSQATEASLPDQSENRQIIIDRLGLASDALDAYSDAQIAQSRAEAEALGSDPGYSYSWLLSQTPANASTQSM</sequence>
<dbReference type="EMBL" id="RKMG01000013">
    <property type="protein sequence ID" value="RPA60577.1"/>
    <property type="molecule type" value="Genomic_DNA"/>
</dbReference>
<protein>
    <submittedName>
        <fullName evidence="3">Uncharacterized protein</fullName>
    </submittedName>
</protein>
<feature type="region of interest" description="Disordered" evidence="1">
    <location>
        <begin position="53"/>
        <end position="139"/>
    </location>
</feature>
<feature type="signal peptide" evidence="2">
    <location>
        <begin position="1"/>
        <end position="27"/>
    </location>
</feature>
<accession>A0A3N4GGN3</accession>
<gene>
    <name evidence="3" type="ORF">EF384_05285</name>
</gene>
<dbReference type="RefSeq" id="WP_123779969.1">
    <property type="nucleotide sequence ID" value="NZ_RKMG01000013.1"/>
</dbReference>